<comment type="caution">
    <text evidence="2">The sequence shown here is derived from an EMBL/GenBank/DDBJ whole genome shotgun (WGS) entry which is preliminary data.</text>
</comment>
<feature type="compositionally biased region" description="Basic residues" evidence="1">
    <location>
        <begin position="149"/>
        <end position="164"/>
    </location>
</feature>
<dbReference type="RefSeq" id="WP_202198490.1">
    <property type="nucleotide sequence ID" value="NZ_BAAATO010000006.1"/>
</dbReference>
<feature type="compositionally biased region" description="Basic and acidic residues" evidence="1">
    <location>
        <begin position="165"/>
        <end position="178"/>
    </location>
</feature>
<evidence type="ECO:0000313" key="2">
    <source>
        <dbReference type="EMBL" id="GHI76269.1"/>
    </source>
</evidence>
<organism evidence="2 3">
    <name type="scientific">Streptomyces spororaveus</name>
    <dbReference type="NCBI Taxonomy" id="284039"/>
    <lineage>
        <taxon>Bacteria</taxon>
        <taxon>Bacillati</taxon>
        <taxon>Actinomycetota</taxon>
        <taxon>Actinomycetes</taxon>
        <taxon>Kitasatosporales</taxon>
        <taxon>Streptomycetaceae</taxon>
        <taxon>Streptomyces</taxon>
    </lineage>
</organism>
<dbReference type="Proteomes" id="UP000608522">
    <property type="component" value="Unassembled WGS sequence"/>
</dbReference>
<evidence type="ECO:0000313" key="3">
    <source>
        <dbReference type="Proteomes" id="UP000608522"/>
    </source>
</evidence>
<feature type="region of interest" description="Disordered" evidence="1">
    <location>
        <begin position="124"/>
        <end position="178"/>
    </location>
</feature>
<protein>
    <submittedName>
        <fullName evidence="2">Uncharacterized protein</fullName>
    </submittedName>
</protein>
<evidence type="ECO:0000256" key="1">
    <source>
        <dbReference type="SAM" id="MobiDB-lite"/>
    </source>
</evidence>
<gene>
    <name evidence="2" type="ORF">Sspor_18300</name>
</gene>
<accession>A0ABQ3T7B6</accession>
<reference evidence="3" key="1">
    <citation type="submission" date="2023-07" db="EMBL/GenBank/DDBJ databases">
        <title>Whole genome shotgun sequence of Streptomyces spororaveus NBRC 15456.</title>
        <authorList>
            <person name="Komaki H."/>
            <person name="Tamura T."/>
        </authorList>
    </citation>
    <scope>NUCLEOTIDE SEQUENCE [LARGE SCALE GENOMIC DNA]</scope>
    <source>
        <strain evidence="3">NBRC 15456</strain>
    </source>
</reference>
<proteinExistence type="predicted"/>
<keyword evidence="3" id="KW-1185">Reference proteome</keyword>
<name>A0ABQ3T7B6_9ACTN</name>
<dbReference type="EMBL" id="BNED01000005">
    <property type="protein sequence ID" value="GHI76269.1"/>
    <property type="molecule type" value="Genomic_DNA"/>
</dbReference>
<sequence>MIVSFRVRPQTTSRYKDRSSGGPLSAIARSVHAELYGLPKEPAGEPPTLSALLDAAHTANSHWERAHVLHELVAQLPQLAEILDLTAAWARRRHDVPAHTAQWLADTAALTHLSAAGLEQIQHIHNTPIPPPSPSPAGRNNYLPAPSPRRSRRAPSRPARLRHPQHADPSDHDLSRDPFAIRHNSTFN</sequence>
<feature type="region of interest" description="Disordered" evidence="1">
    <location>
        <begin position="1"/>
        <end position="22"/>
    </location>
</feature>